<dbReference type="PROSITE" id="PS51918">
    <property type="entry name" value="RADICAL_SAM"/>
    <property type="match status" value="1"/>
</dbReference>
<evidence type="ECO:0000256" key="5">
    <source>
        <dbReference type="ARBA" id="ARBA00022723"/>
    </source>
</evidence>
<dbReference type="SMART" id="SM00729">
    <property type="entry name" value="Elp3"/>
    <property type="match status" value="1"/>
</dbReference>
<evidence type="ECO:0000259" key="9">
    <source>
        <dbReference type="PROSITE" id="PS51918"/>
    </source>
</evidence>
<evidence type="ECO:0000256" key="6">
    <source>
        <dbReference type="ARBA" id="ARBA00023004"/>
    </source>
</evidence>
<name>A0A2N5ZAR3_MUIH1</name>
<dbReference type="Pfam" id="PF04055">
    <property type="entry name" value="Radical_SAM"/>
    <property type="match status" value="1"/>
</dbReference>
<dbReference type="AlphaFoldDB" id="A0A2N5ZAR3"/>
<proteinExistence type="predicted"/>
<dbReference type="NCBIfam" id="TIGR00089">
    <property type="entry name" value="MiaB/RimO family radical SAM methylthiotransferase"/>
    <property type="match status" value="1"/>
</dbReference>
<dbReference type="PROSITE" id="PS51449">
    <property type="entry name" value="MTTASE_N"/>
    <property type="match status" value="1"/>
</dbReference>
<dbReference type="InterPro" id="IPR007197">
    <property type="entry name" value="rSAM"/>
</dbReference>
<dbReference type="InterPro" id="IPR005839">
    <property type="entry name" value="Methylthiotransferase"/>
</dbReference>
<evidence type="ECO:0000256" key="3">
    <source>
        <dbReference type="ARBA" id="ARBA00022679"/>
    </source>
</evidence>
<reference evidence="10 11" key="1">
    <citation type="submission" date="2017-11" db="EMBL/GenBank/DDBJ databases">
        <title>Genome-resolved metagenomics identifies genetic mobility, metabolic interactions, and unexpected diversity in perchlorate-reducing communities.</title>
        <authorList>
            <person name="Barnum T.P."/>
            <person name="Figueroa I.A."/>
            <person name="Carlstrom C.I."/>
            <person name="Lucas L.N."/>
            <person name="Engelbrektson A.L."/>
            <person name="Coates J.D."/>
        </authorList>
    </citation>
    <scope>NUCLEOTIDE SEQUENCE [LARGE SCALE GENOMIC DNA]</scope>
    <source>
        <strain evidence="10">BM706</strain>
    </source>
</reference>
<evidence type="ECO:0000313" key="10">
    <source>
        <dbReference type="EMBL" id="PLX15757.1"/>
    </source>
</evidence>
<keyword evidence="7" id="KW-0411">Iron-sulfur</keyword>
<feature type="domain" description="Radical SAM core" evidence="9">
    <location>
        <begin position="135"/>
        <end position="362"/>
    </location>
</feature>
<evidence type="ECO:0000259" key="8">
    <source>
        <dbReference type="PROSITE" id="PS51449"/>
    </source>
</evidence>
<dbReference type="Gene3D" id="3.80.30.20">
    <property type="entry name" value="tm_1862 like domain"/>
    <property type="match status" value="1"/>
</dbReference>
<dbReference type="SFLD" id="SFLDS00029">
    <property type="entry name" value="Radical_SAM"/>
    <property type="match status" value="1"/>
</dbReference>
<dbReference type="PANTHER" id="PTHR11918">
    <property type="entry name" value="RADICAL SAM PROTEINS"/>
    <property type="match status" value="1"/>
</dbReference>
<dbReference type="InterPro" id="IPR058240">
    <property type="entry name" value="rSAM_sf"/>
</dbReference>
<organism evidence="10 11">
    <name type="scientific">Muiribacterium halophilum</name>
    <dbReference type="NCBI Taxonomy" id="2053465"/>
    <lineage>
        <taxon>Bacteria</taxon>
        <taxon>Candidatus Muiribacteriota</taxon>
        <taxon>Candidatus Muiribacteriia</taxon>
        <taxon>Candidatus Muiribacteriales</taxon>
        <taxon>Candidatus Muiribacteriaceae</taxon>
        <taxon>Candidatus Muiribacterium</taxon>
    </lineage>
</organism>
<dbReference type="InterPro" id="IPR023404">
    <property type="entry name" value="rSAM_horseshoe"/>
</dbReference>
<evidence type="ECO:0000313" key="11">
    <source>
        <dbReference type="Proteomes" id="UP000234857"/>
    </source>
</evidence>
<dbReference type="Proteomes" id="UP000234857">
    <property type="component" value="Unassembled WGS sequence"/>
</dbReference>
<dbReference type="GO" id="GO:0051539">
    <property type="term" value="F:4 iron, 4 sulfur cluster binding"/>
    <property type="evidence" value="ECO:0007669"/>
    <property type="project" value="InterPro"/>
</dbReference>
<dbReference type="SUPFAM" id="SSF102114">
    <property type="entry name" value="Radical SAM enzymes"/>
    <property type="match status" value="1"/>
</dbReference>
<dbReference type="EMBL" id="PKTG01000130">
    <property type="protein sequence ID" value="PLX15757.1"/>
    <property type="molecule type" value="Genomic_DNA"/>
</dbReference>
<sequence>MLCILDLTTPKGHLYKTMINKKITFKIYTFGCKVNQYTSSLLRENLEEIGLKYSDEKPDYIIVNMCSLTNNAVRKSRLLINRIKREEPNSEIILSGCFEEDIDIDCYRKIHTREREKIYEIFKKDHKNIEYLSEFHDHSRAFVMIQEGCKNFCSYCIVPLMRNKMYSKPINLFKKEIEFIAGNGYKEIVLTGTHINKYSYKGKGLSDIIKIIEKNPDIQRFRISSIEPDDINDEFINAISNSKKFAPHLHLSLQSADNRILGLMKRNYKVEKIKELISTLKDKIERFEFSVYIIAGFPGETKEEFNQSVKFIKENKPILVHAFPFSKRKRTKAYDMKEYLTNKEKKERASQLRDVQAHVLKKYLQKYINSTLSVLVEKYEYEFYTGYSENYIKVYIKNSNQRPIEGSIQKVKIEEVYKDGLKGSFK</sequence>
<evidence type="ECO:0000256" key="7">
    <source>
        <dbReference type="ARBA" id="ARBA00023014"/>
    </source>
</evidence>
<comment type="cofactor">
    <cofactor evidence="1">
        <name>[4Fe-4S] cluster</name>
        <dbReference type="ChEBI" id="CHEBI:49883"/>
    </cofactor>
</comment>
<dbReference type="PANTHER" id="PTHR11918:SF45">
    <property type="entry name" value="THREONYLCARBAMOYLADENOSINE TRNA METHYLTHIOTRANSFERASE"/>
    <property type="match status" value="1"/>
</dbReference>
<keyword evidence="4" id="KW-0949">S-adenosyl-L-methionine</keyword>
<evidence type="ECO:0000256" key="4">
    <source>
        <dbReference type="ARBA" id="ARBA00022691"/>
    </source>
</evidence>
<dbReference type="Pfam" id="PF00919">
    <property type="entry name" value="UPF0004"/>
    <property type="match status" value="1"/>
</dbReference>
<dbReference type="InterPro" id="IPR013848">
    <property type="entry name" value="Methylthiotransferase_N"/>
</dbReference>
<comment type="caution">
    <text evidence="10">The sequence shown here is derived from an EMBL/GenBank/DDBJ whole genome shotgun (WGS) entry which is preliminary data.</text>
</comment>
<accession>A0A2N5ZAR3</accession>
<feature type="domain" description="MTTase N-terminal" evidence="8">
    <location>
        <begin position="23"/>
        <end position="141"/>
    </location>
</feature>
<evidence type="ECO:0000256" key="2">
    <source>
        <dbReference type="ARBA" id="ARBA00022485"/>
    </source>
</evidence>
<dbReference type="InterPro" id="IPR006638">
    <property type="entry name" value="Elp3/MiaA/NifB-like_rSAM"/>
</dbReference>
<keyword evidence="5" id="KW-0479">Metal-binding</keyword>
<gene>
    <name evidence="10" type="ORF">C0601_12335</name>
</gene>
<keyword evidence="6" id="KW-0408">Iron</keyword>
<protein>
    <submittedName>
        <fullName evidence="10">Uncharacterized protein</fullName>
    </submittedName>
</protein>
<keyword evidence="3" id="KW-0808">Transferase</keyword>
<dbReference type="GO" id="GO:0035598">
    <property type="term" value="F:tRNA (N(6)-L-threonylcarbamoyladenosine(37)-C(2))-methylthiotransferase activity"/>
    <property type="evidence" value="ECO:0007669"/>
    <property type="project" value="TreeGrafter"/>
</dbReference>
<keyword evidence="2" id="KW-0004">4Fe-4S</keyword>
<dbReference type="SFLD" id="SFLDG01082">
    <property type="entry name" value="B12-binding_domain_containing"/>
    <property type="match status" value="1"/>
</dbReference>
<evidence type="ECO:0000256" key="1">
    <source>
        <dbReference type="ARBA" id="ARBA00001966"/>
    </source>
</evidence>